<comment type="caution">
    <text evidence="6">The sequence shown here is derived from an EMBL/GenBank/DDBJ whole genome shotgun (WGS) entry which is preliminary data.</text>
</comment>
<comment type="subcellular location">
    <subcellularLocation>
        <location evidence="1">Membrane</location>
        <topology evidence="1">Multi-pass membrane protein</topology>
    </subcellularLocation>
</comment>
<gene>
    <name evidence="6" type="ORF">ACFQ42_08015</name>
</gene>
<proteinExistence type="predicted"/>
<sequence length="302" mass="34898">MKKFFSGFQQSTNDLSILTYLLAIVLSSLIFNDPVIIVMIFLSLLLVTIYTKKNNSRNYLKFTLVIFVTTIIFNLIINQRGAEIIFQLPMLKVTTESLLNACILAFSFVNLLLAFHIYDALTNVKIIFDLLSRNLRNIAIIFILTIKFIPKIIEIFNDTKFLYKFRSSKKENRLTKQLNLLEIVLNKSIANFMNMSDVLTTKGYGKKGTRRHFKCNTSDYLLMIISFLTIIFDVVMIVSKIGKVNFGSSNVQIIFDKNILVGLINVFLIIMPILIGGFQYLWWKWYISKISVSDMPTVKNFR</sequence>
<dbReference type="CDD" id="cd16914">
    <property type="entry name" value="EcfT"/>
    <property type="match status" value="1"/>
</dbReference>
<keyword evidence="2 5" id="KW-0812">Transmembrane</keyword>
<evidence type="ECO:0000256" key="3">
    <source>
        <dbReference type="ARBA" id="ARBA00022989"/>
    </source>
</evidence>
<evidence type="ECO:0000313" key="7">
    <source>
        <dbReference type="Proteomes" id="UP001597251"/>
    </source>
</evidence>
<feature type="transmembrane region" description="Helical" evidence="5">
    <location>
        <begin position="259"/>
        <end position="283"/>
    </location>
</feature>
<keyword evidence="3 5" id="KW-1133">Transmembrane helix</keyword>
<name>A0ABW4BW92_9LACO</name>
<feature type="transmembrane region" description="Helical" evidence="5">
    <location>
        <begin position="59"/>
        <end position="77"/>
    </location>
</feature>
<reference evidence="7" key="1">
    <citation type="journal article" date="2019" name="Int. J. Syst. Evol. Microbiol.">
        <title>The Global Catalogue of Microorganisms (GCM) 10K type strain sequencing project: providing services to taxonomists for standard genome sequencing and annotation.</title>
        <authorList>
            <consortium name="The Broad Institute Genomics Platform"/>
            <consortium name="The Broad Institute Genome Sequencing Center for Infectious Disease"/>
            <person name="Wu L."/>
            <person name="Ma J."/>
        </authorList>
    </citation>
    <scope>NUCLEOTIDE SEQUENCE [LARGE SCALE GENOMIC DNA]</scope>
    <source>
        <strain evidence="7">CCM 8936</strain>
    </source>
</reference>
<feature type="transmembrane region" description="Helical" evidence="5">
    <location>
        <begin position="98"/>
        <end position="118"/>
    </location>
</feature>
<dbReference type="RefSeq" id="WP_164505315.1">
    <property type="nucleotide sequence ID" value="NZ_JBHTOI010000044.1"/>
</dbReference>
<feature type="transmembrane region" description="Helical" evidence="5">
    <location>
        <begin position="138"/>
        <end position="156"/>
    </location>
</feature>
<feature type="transmembrane region" description="Helical" evidence="5">
    <location>
        <begin position="20"/>
        <end position="47"/>
    </location>
</feature>
<organism evidence="6 7">
    <name type="scientific">Companilactobacillus keshanensis</name>
    <dbReference type="NCBI Taxonomy" id="2486003"/>
    <lineage>
        <taxon>Bacteria</taxon>
        <taxon>Bacillati</taxon>
        <taxon>Bacillota</taxon>
        <taxon>Bacilli</taxon>
        <taxon>Lactobacillales</taxon>
        <taxon>Lactobacillaceae</taxon>
        <taxon>Companilactobacillus</taxon>
    </lineage>
</organism>
<evidence type="ECO:0000313" key="6">
    <source>
        <dbReference type="EMBL" id="MFD1418684.1"/>
    </source>
</evidence>
<evidence type="ECO:0000256" key="2">
    <source>
        <dbReference type="ARBA" id="ARBA00022692"/>
    </source>
</evidence>
<accession>A0ABW4BW92</accession>
<keyword evidence="7" id="KW-1185">Reference proteome</keyword>
<dbReference type="EMBL" id="JBHTOI010000044">
    <property type="protein sequence ID" value="MFD1418684.1"/>
    <property type="molecule type" value="Genomic_DNA"/>
</dbReference>
<dbReference type="Proteomes" id="UP001597251">
    <property type="component" value="Unassembled WGS sequence"/>
</dbReference>
<feature type="transmembrane region" description="Helical" evidence="5">
    <location>
        <begin position="220"/>
        <end position="239"/>
    </location>
</feature>
<evidence type="ECO:0000256" key="4">
    <source>
        <dbReference type="ARBA" id="ARBA00023136"/>
    </source>
</evidence>
<evidence type="ECO:0000256" key="1">
    <source>
        <dbReference type="ARBA" id="ARBA00004141"/>
    </source>
</evidence>
<evidence type="ECO:0000256" key="5">
    <source>
        <dbReference type="SAM" id="Phobius"/>
    </source>
</evidence>
<keyword evidence="4 5" id="KW-0472">Membrane</keyword>
<dbReference type="InterPro" id="IPR003339">
    <property type="entry name" value="ABC/ECF_trnsptr_transmembrane"/>
</dbReference>
<dbReference type="Pfam" id="PF02361">
    <property type="entry name" value="CbiQ"/>
    <property type="match status" value="1"/>
</dbReference>
<protein>
    <submittedName>
        <fullName evidence="6">Energy-coupling factor transporter transmembrane component T</fullName>
    </submittedName>
</protein>